<proteinExistence type="predicted"/>
<gene>
    <name evidence="2" type="ORF">MED297_01335</name>
</gene>
<dbReference type="RefSeq" id="WP_008046645.1">
    <property type="nucleotide sequence ID" value="NZ_CH724153.1"/>
</dbReference>
<evidence type="ECO:0000313" key="3">
    <source>
        <dbReference type="Proteomes" id="UP000005953"/>
    </source>
</evidence>
<dbReference type="AlphaFoldDB" id="A4BBT7"/>
<name>A4BBT7_9GAMM</name>
<dbReference type="STRING" id="314283.MED297_01335"/>
<dbReference type="HOGENOM" id="CLU_1794897_0_0_6"/>
<reference evidence="2 3" key="1">
    <citation type="submission" date="2006-02" db="EMBL/GenBank/DDBJ databases">
        <authorList>
            <person name="Pinhassi J."/>
            <person name="Pedros-Alio C."/>
            <person name="Ferriera S."/>
            <person name="Johnson J."/>
            <person name="Kravitz S."/>
            <person name="Halpern A."/>
            <person name="Remington K."/>
            <person name="Beeson K."/>
            <person name="Tran B."/>
            <person name="Rogers Y.-H."/>
            <person name="Friedman R."/>
            <person name="Venter J.C."/>
        </authorList>
    </citation>
    <scope>NUCLEOTIDE SEQUENCE [LARGE SCALE GENOMIC DNA]</scope>
    <source>
        <strain evidence="2 3">MED297</strain>
    </source>
</reference>
<dbReference type="Proteomes" id="UP000005953">
    <property type="component" value="Unassembled WGS sequence"/>
</dbReference>
<evidence type="ECO:0000313" key="2">
    <source>
        <dbReference type="EMBL" id="EAR10422.1"/>
    </source>
</evidence>
<protein>
    <submittedName>
        <fullName evidence="2">Uncharacterized protein</fullName>
    </submittedName>
</protein>
<feature type="chain" id="PRO_5002665014" evidence="1">
    <location>
        <begin position="19"/>
        <end position="144"/>
    </location>
</feature>
<dbReference type="EMBL" id="AAOE01000004">
    <property type="protein sequence ID" value="EAR10422.1"/>
    <property type="molecule type" value="Genomic_DNA"/>
</dbReference>
<organism evidence="2 3">
    <name type="scientific">Reinekea blandensis MED297</name>
    <dbReference type="NCBI Taxonomy" id="314283"/>
    <lineage>
        <taxon>Bacteria</taxon>
        <taxon>Pseudomonadati</taxon>
        <taxon>Pseudomonadota</taxon>
        <taxon>Gammaproteobacteria</taxon>
        <taxon>Oceanospirillales</taxon>
        <taxon>Saccharospirillaceae</taxon>
        <taxon>Reinekea</taxon>
    </lineage>
</organism>
<feature type="signal peptide" evidence="1">
    <location>
        <begin position="1"/>
        <end position="18"/>
    </location>
</feature>
<keyword evidence="1" id="KW-0732">Signal</keyword>
<evidence type="ECO:0000256" key="1">
    <source>
        <dbReference type="SAM" id="SignalP"/>
    </source>
</evidence>
<sequence>MKRLLVTAMICLSAFSQADTLILEVEVIDGKHQLKREWTVEQTFPMMVREPTKDMLAVHFWQGADQIETVFVRSPDVIRSPLNPDGLEVEHQIMQVQSGIYHIRVPVLSGYTDISITPVQSANDQRTTLKGASTPETLLHIPLQ</sequence>
<accession>A4BBT7</accession>
<keyword evidence="3" id="KW-1185">Reference proteome</keyword>
<comment type="caution">
    <text evidence="2">The sequence shown here is derived from an EMBL/GenBank/DDBJ whole genome shotgun (WGS) entry which is preliminary data.</text>
</comment>